<evidence type="ECO:0000256" key="1">
    <source>
        <dbReference type="SAM" id="MobiDB-lite"/>
    </source>
</evidence>
<keyword evidence="4" id="KW-1185">Reference proteome</keyword>
<dbReference type="InterPro" id="IPR029033">
    <property type="entry name" value="His_PPase_superfam"/>
</dbReference>
<dbReference type="EMBL" id="OZ004255">
    <property type="protein sequence ID" value="CAK7900606.1"/>
    <property type="molecule type" value="Genomic_DNA"/>
</dbReference>
<organism evidence="3 4">
    <name type="scientific">[Candida] anglica</name>
    <dbReference type="NCBI Taxonomy" id="148631"/>
    <lineage>
        <taxon>Eukaryota</taxon>
        <taxon>Fungi</taxon>
        <taxon>Dikarya</taxon>
        <taxon>Ascomycota</taxon>
        <taxon>Saccharomycotina</taxon>
        <taxon>Pichiomycetes</taxon>
        <taxon>Debaryomycetaceae</taxon>
        <taxon>Kurtzmaniella</taxon>
    </lineage>
</organism>
<dbReference type="CDD" id="cd07067">
    <property type="entry name" value="HP_PGM_like"/>
    <property type="match status" value="1"/>
</dbReference>
<dbReference type="InterPro" id="IPR019481">
    <property type="entry name" value="TFIIIC_triple_barrel"/>
</dbReference>
<gene>
    <name evidence="3" type="primary">TFC7</name>
    <name evidence="3" type="ORF">CAAN4_C08108</name>
</gene>
<dbReference type="SUPFAM" id="SSF53254">
    <property type="entry name" value="Phosphoglycerate mutase-like"/>
    <property type="match status" value="1"/>
</dbReference>
<dbReference type="Proteomes" id="UP001497600">
    <property type="component" value="Chromosome C"/>
</dbReference>
<feature type="region of interest" description="Disordered" evidence="1">
    <location>
        <begin position="366"/>
        <end position="399"/>
    </location>
</feature>
<accession>A0ABP0EC07</accession>
<dbReference type="Pfam" id="PF10419">
    <property type="entry name" value="TFIIIC_sub6"/>
    <property type="match status" value="1"/>
</dbReference>
<evidence type="ECO:0000259" key="2">
    <source>
        <dbReference type="Pfam" id="PF10419"/>
    </source>
</evidence>
<name>A0ABP0EC07_9ASCO</name>
<feature type="domain" description="Transcription factor TFIIIC triple barrel" evidence="2">
    <location>
        <begin position="328"/>
        <end position="471"/>
    </location>
</feature>
<evidence type="ECO:0000313" key="3">
    <source>
        <dbReference type="EMBL" id="CAK7900606.1"/>
    </source>
</evidence>
<feature type="compositionally biased region" description="Low complexity" evidence="1">
    <location>
        <begin position="370"/>
        <end position="382"/>
    </location>
</feature>
<dbReference type="PANTHER" id="PTHR16469:SF51">
    <property type="entry name" value="TRANSCRIPTION FACTOR TAU 55 KDA SUBUNIT"/>
    <property type="match status" value="1"/>
</dbReference>
<proteinExistence type="predicted"/>
<sequence length="548" mass="59471">MTLKTIYIARHGYRANWLPPPHPPNPTGVDSDPPLADHGVDQAHELAAYMKTLPKESQPKIVLSSPFYRCVQTAEPMAIKLDIPIVIERGVGEWYKKDRGIVPEPADYDLLTKFFPTTLKPELWARDGLQVIPDLTGETESDIFARTQLFWSKFISVFEEKFPEIDTILIMTHAATKISLGMALLQKDGVRGYVDEAAGTRLRAGACSLDKYARTNDGKNWEILMNGNCDFLSKGEEMHWNFQSGFEAGSDEDIKARAMAKAKAEAEAATSTKLDNIDSANDAVAKASAAAILQAGAASATTSSATTPTPDSLTLAEDQNPANSDDFEEVYVTIDIPITGESKFSHFDDPSTSKSFHIKSANLTKVSVRQQQAGSQTSTQTGGPNGGSSSGNSGNSNAGATKQFTKELAQTKASIIKPSSAFQIVGLDDEHPLIKLSNNADISNSSSTAGDGKIYQGQWKKLVGTDMVFDDYGELIGVVREHLQCDESNVLIPKETPEDDDPDKVAEMEETTNLAGEEGENGLETHATTILKKAYALAKKREEKENDS</sequence>
<evidence type="ECO:0000313" key="4">
    <source>
        <dbReference type="Proteomes" id="UP001497600"/>
    </source>
</evidence>
<dbReference type="Pfam" id="PF00300">
    <property type="entry name" value="His_Phos_1"/>
    <property type="match status" value="1"/>
</dbReference>
<feature type="region of interest" description="Disordered" evidence="1">
    <location>
        <begin position="297"/>
        <end position="327"/>
    </location>
</feature>
<feature type="compositionally biased region" description="Low complexity" evidence="1">
    <location>
        <begin position="297"/>
        <end position="316"/>
    </location>
</feature>
<dbReference type="PIRSF" id="PIRSF036802">
    <property type="entry name" value="Tau55_TFC7"/>
    <property type="match status" value="1"/>
</dbReference>
<feature type="compositionally biased region" description="Low complexity" evidence="1">
    <location>
        <begin position="390"/>
        <end position="399"/>
    </location>
</feature>
<dbReference type="Gene3D" id="3.40.50.1240">
    <property type="entry name" value="Phosphoglycerate mutase-like"/>
    <property type="match status" value="1"/>
</dbReference>
<dbReference type="InterPro" id="IPR014623">
    <property type="entry name" value="Tfc7/tau55"/>
</dbReference>
<protein>
    <submittedName>
        <fullName evidence="3">Transcription factor tau 55 kDa subunit</fullName>
    </submittedName>
</protein>
<dbReference type="PANTHER" id="PTHR16469">
    <property type="entry name" value="UBIQUITIN-ASSOCIATED AND SH3 DOMAIN-CONTAINING BA-RELATED"/>
    <property type="match status" value="1"/>
</dbReference>
<reference evidence="3 4" key="1">
    <citation type="submission" date="2024-01" db="EMBL/GenBank/DDBJ databases">
        <authorList>
            <consortium name="Genoscope - CEA"/>
            <person name="William W."/>
        </authorList>
    </citation>
    <scope>NUCLEOTIDE SEQUENCE [LARGE SCALE GENOMIC DNA]</scope>
    <source>
        <strain evidence="3 4">29B2s-10</strain>
    </source>
</reference>
<dbReference type="InterPro" id="IPR013078">
    <property type="entry name" value="His_Pase_superF_clade-1"/>
</dbReference>
<dbReference type="InterPro" id="IPR051710">
    <property type="entry name" value="Phosphatase_SH3-domain"/>
</dbReference>